<sequence length="197" mass="21891">MNIVDHYLAGLRQAMPPEPLAELALASGASAAQLDSLRQAYPLCPDSLLRLLGQYNGTYYQDYAGGRVLVYMLGSDVFEYPYYLSSVERILKDGQANQRSIAEIYGHYLEEDPGIVDARIDAGIKQGQRLCFSHCMNNGGSSRLYVDFMPAASGTVGQVVRFLHDPDNYQVIADSFDAYLQMLIDDGYAFLSDDNFE</sequence>
<dbReference type="SUPFAM" id="SSF160631">
    <property type="entry name" value="SMI1/KNR4-like"/>
    <property type="match status" value="1"/>
</dbReference>
<dbReference type="RefSeq" id="WP_071075369.1">
    <property type="nucleotide sequence ID" value="NZ_LFKP01000003.1"/>
</dbReference>
<organism evidence="2 3">
    <name type="scientific">Janthinobacterium lividum</name>
    <dbReference type="NCBI Taxonomy" id="29581"/>
    <lineage>
        <taxon>Bacteria</taxon>
        <taxon>Pseudomonadati</taxon>
        <taxon>Pseudomonadota</taxon>
        <taxon>Betaproteobacteria</taxon>
        <taxon>Burkholderiales</taxon>
        <taxon>Oxalobacteraceae</taxon>
        <taxon>Janthinobacterium</taxon>
    </lineage>
</organism>
<dbReference type="Proteomes" id="UP000179840">
    <property type="component" value="Unassembled WGS sequence"/>
</dbReference>
<proteinExistence type="predicted"/>
<accession>A0A1S1UEA2</accession>
<dbReference type="AlphaFoldDB" id="A0A1S1UEA2"/>
<evidence type="ECO:0000313" key="2">
    <source>
        <dbReference type="EMBL" id="OHV98184.1"/>
    </source>
</evidence>
<protein>
    <submittedName>
        <fullName evidence="2">Cell wall assembly protein</fullName>
    </submittedName>
</protein>
<gene>
    <name evidence="2" type="ORF">AKG95_02695</name>
</gene>
<dbReference type="InterPro" id="IPR018958">
    <property type="entry name" value="Knr4/Smi1-like_dom"/>
</dbReference>
<reference evidence="2 3" key="1">
    <citation type="submission" date="2015-06" db="EMBL/GenBank/DDBJ databases">
        <title>Draft genome sequencing of a biphenyl-degrading bacterium, Janthinobacterium lividum MEG1.</title>
        <authorList>
            <person name="Shimodaira J."/>
            <person name="Hatta T."/>
        </authorList>
    </citation>
    <scope>NUCLEOTIDE SEQUENCE [LARGE SCALE GENOMIC DNA]</scope>
    <source>
        <strain evidence="2 3">MEG1</strain>
    </source>
</reference>
<dbReference type="EMBL" id="LFKP01000003">
    <property type="protein sequence ID" value="OHV98184.1"/>
    <property type="molecule type" value="Genomic_DNA"/>
</dbReference>
<feature type="domain" description="Knr4/Smi1-like" evidence="1">
    <location>
        <begin position="29"/>
        <end position="181"/>
    </location>
</feature>
<dbReference type="Pfam" id="PF09346">
    <property type="entry name" value="SMI1_KNR4"/>
    <property type="match status" value="1"/>
</dbReference>
<evidence type="ECO:0000259" key="1">
    <source>
        <dbReference type="Pfam" id="PF09346"/>
    </source>
</evidence>
<comment type="caution">
    <text evidence="2">The sequence shown here is derived from an EMBL/GenBank/DDBJ whole genome shotgun (WGS) entry which is preliminary data.</text>
</comment>
<dbReference type="InterPro" id="IPR037883">
    <property type="entry name" value="Knr4/Smi1-like_sf"/>
</dbReference>
<name>A0A1S1UEA2_9BURK</name>
<evidence type="ECO:0000313" key="3">
    <source>
        <dbReference type="Proteomes" id="UP000179840"/>
    </source>
</evidence>